<evidence type="ECO:0000256" key="4">
    <source>
        <dbReference type="ARBA" id="ARBA00023163"/>
    </source>
</evidence>
<dbReference type="Gene3D" id="1.10.8.60">
    <property type="match status" value="1"/>
</dbReference>
<keyword evidence="8" id="KW-1185">Reference proteome</keyword>
<organism evidence="7 8">
    <name type="scientific">Sulfurimicrobium lacus</name>
    <dbReference type="NCBI Taxonomy" id="2715678"/>
    <lineage>
        <taxon>Bacteria</taxon>
        <taxon>Pseudomonadati</taxon>
        <taxon>Pseudomonadota</taxon>
        <taxon>Betaproteobacteria</taxon>
        <taxon>Nitrosomonadales</taxon>
        <taxon>Sulfuricellaceae</taxon>
        <taxon>Sulfurimicrobium</taxon>
    </lineage>
</organism>
<dbReference type="EMBL" id="AP022853">
    <property type="protein sequence ID" value="BCB27125.1"/>
    <property type="molecule type" value="Genomic_DNA"/>
</dbReference>
<dbReference type="Pfam" id="PF00158">
    <property type="entry name" value="Sigma54_activat"/>
    <property type="match status" value="1"/>
</dbReference>
<sequence length="445" mass="50210">MTATIDTNIPAELISLLDSFPEPKILLDEHYRILAANTAYRREFGSNRKIVGSYCYELSHHYDKPCDQAGENCPLRDSMENGELNRVFHVHHTSAGREHVEVEVVPVRNEAGNTTYFMETMHFLRHAHGGVRDHEMVGYSRSFNRMLELAKRVAARETSVLLLGESGTGKELVAHAIHDMSPRAASPFVAVECSGLTETLFESEMFGYEKGAFTGAIGRKIGLVEAVRGGTLFLDEVGDIPLSLQVKLLRLMEAGTYRRIGGVEPLRADFRLIAATHRDLAQMVRDGSFRQDLYFRINVFPIPLPPLRERTEDLPMLAERLLARLDPGRRITISKEAMNRLLNHDFPGNVRELRNILERASILADGNTILPQHLPADTSKTDKTEKGAEIIPPQAPPFNEILPLEKLEKRYLAWAAENFPGDRKTLAEHLGMSERTLYRKLRKPD</sequence>
<proteinExistence type="predicted"/>
<name>A0A6F8VED8_9PROT</name>
<dbReference type="RefSeq" id="WP_173064186.1">
    <property type="nucleotide sequence ID" value="NZ_AP022853.1"/>
</dbReference>
<dbReference type="CDD" id="cd00009">
    <property type="entry name" value="AAA"/>
    <property type="match status" value="1"/>
</dbReference>
<accession>A0A6F8VED8</accession>
<dbReference type="Gene3D" id="3.30.450.20">
    <property type="entry name" value="PAS domain"/>
    <property type="match status" value="1"/>
</dbReference>
<dbReference type="FunFam" id="3.40.50.300:FF:000006">
    <property type="entry name" value="DNA-binding transcriptional regulator NtrC"/>
    <property type="match status" value="1"/>
</dbReference>
<protein>
    <submittedName>
        <fullName evidence="7">Transcriptional regulator</fullName>
    </submittedName>
</protein>
<reference evidence="8" key="1">
    <citation type="submission" date="2020-03" db="EMBL/GenBank/DDBJ databases">
        <title>Complete genome sequence of sulfur-oxidizing bacterium skT11.</title>
        <authorList>
            <person name="Kanda M."/>
            <person name="Kojima H."/>
            <person name="Fukui M."/>
        </authorList>
    </citation>
    <scope>NUCLEOTIDE SEQUENCE [LARGE SCALE GENOMIC DNA]</scope>
    <source>
        <strain evidence="8">skT11</strain>
    </source>
</reference>
<dbReference type="InterPro" id="IPR035965">
    <property type="entry name" value="PAS-like_dom_sf"/>
</dbReference>
<feature type="domain" description="Sigma-54 factor interaction" evidence="6">
    <location>
        <begin position="136"/>
        <end position="362"/>
    </location>
</feature>
<dbReference type="KEGG" id="slac:SKTS_20110"/>
<evidence type="ECO:0000313" key="7">
    <source>
        <dbReference type="EMBL" id="BCB27125.1"/>
    </source>
</evidence>
<feature type="compositionally biased region" description="Basic and acidic residues" evidence="5">
    <location>
        <begin position="379"/>
        <end position="388"/>
    </location>
</feature>
<dbReference type="Gene3D" id="3.40.50.300">
    <property type="entry name" value="P-loop containing nucleotide triphosphate hydrolases"/>
    <property type="match status" value="1"/>
</dbReference>
<dbReference type="Pfam" id="PF08448">
    <property type="entry name" value="PAS_4"/>
    <property type="match status" value="1"/>
</dbReference>
<dbReference type="SUPFAM" id="SSF55785">
    <property type="entry name" value="PYP-like sensor domain (PAS domain)"/>
    <property type="match status" value="1"/>
</dbReference>
<evidence type="ECO:0000256" key="1">
    <source>
        <dbReference type="ARBA" id="ARBA00022741"/>
    </source>
</evidence>
<dbReference type="Pfam" id="PF02954">
    <property type="entry name" value="HTH_8"/>
    <property type="match status" value="1"/>
</dbReference>
<dbReference type="PROSITE" id="PS50045">
    <property type="entry name" value="SIGMA54_INTERACT_4"/>
    <property type="match status" value="1"/>
</dbReference>
<dbReference type="Pfam" id="PF25601">
    <property type="entry name" value="AAA_lid_14"/>
    <property type="match status" value="1"/>
</dbReference>
<dbReference type="SUPFAM" id="SSF46689">
    <property type="entry name" value="Homeodomain-like"/>
    <property type="match status" value="1"/>
</dbReference>
<dbReference type="SMART" id="SM00382">
    <property type="entry name" value="AAA"/>
    <property type="match status" value="1"/>
</dbReference>
<dbReference type="GO" id="GO:0043565">
    <property type="term" value="F:sequence-specific DNA binding"/>
    <property type="evidence" value="ECO:0007669"/>
    <property type="project" value="InterPro"/>
</dbReference>
<dbReference type="InterPro" id="IPR013656">
    <property type="entry name" value="PAS_4"/>
</dbReference>
<dbReference type="PANTHER" id="PTHR32071:SF113">
    <property type="entry name" value="ALGINATE BIOSYNTHESIS TRANSCRIPTIONAL REGULATORY PROTEIN ALGB"/>
    <property type="match status" value="1"/>
</dbReference>
<dbReference type="InterPro" id="IPR002078">
    <property type="entry name" value="Sigma_54_int"/>
</dbReference>
<dbReference type="SUPFAM" id="SSF52540">
    <property type="entry name" value="P-loop containing nucleoside triphosphate hydrolases"/>
    <property type="match status" value="1"/>
</dbReference>
<dbReference type="InterPro" id="IPR025944">
    <property type="entry name" value="Sigma_54_int_dom_CS"/>
</dbReference>
<feature type="region of interest" description="Disordered" evidence="5">
    <location>
        <begin position="373"/>
        <end position="395"/>
    </location>
</feature>
<dbReference type="Gene3D" id="1.10.10.60">
    <property type="entry name" value="Homeodomain-like"/>
    <property type="match status" value="1"/>
</dbReference>
<dbReference type="AlphaFoldDB" id="A0A6F8VED8"/>
<dbReference type="PROSITE" id="PS00675">
    <property type="entry name" value="SIGMA54_INTERACT_1"/>
    <property type="match status" value="1"/>
</dbReference>
<dbReference type="InterPro" id="IPR003593">
    <property type="entry name" value="AAA+_ATPase"/>
</dbReference>
<evidence type="ECO:0000259" key="6">
    <source>
        <dbReference type="PROSITE" id="PS50045"/>
    </source>
</evidence>
<dbReference type="InterPro" id="IPR002197">
    <property type="entry name" value="HTH_Fis"/>
</dbReference>
<keyword evidence="1" id="KW-0547">Nucleotide-binding</keyword>
<dbReference type="GO" id="GO:0006355">
    <property type="term" value="P:regulation of DNA-templated transcription"/>
    <property type="evidence" value="ECO:0007669"/>
    <property type="project" value="InterPro"/>
</dbReference>
<evidence type="ECO:0000313" key="8">
    <source>
        <dbReference type="Proteomes" id="UP000502260"/>
    </source>
</evidence>
<dbReference type="InterPro" id="IPR058031">
    <property type="entry name" value="AAA_lid_NorR"/>
</dbReference>
<evidence type="ECO:0000256" key="2">
    <source>
        <dbReference type="ARBA" id="ARBA00022840"/>
    </source>
</evidence>
<keyword evidence="2" id="KW-0067">ATP-binding</keyword>
<keyword evidence="4" id="KW-0804">Transcription</keyword>
<dbReference type="PANTHER" id="PTHR32071">
    <property type="entry name" value="TRANSCRIPTIONAL REGULATORY PROTEIN"/>
    <property type="match status" value="1"/>
</dbReference>
<dbReference type="GO" id="GO:0005524">
    <property type="term" value="F:ATP binding"/>
    <property type="evidence" value="ECO:0007669"/>
    <property type="project" value="UniProtKB-KW"/>
</dbReference>
<dbReference type="InterPro" id="IPR025662">
    <property type="entry name" value="Sigma_54_int_dom_ATP-bd_1"/>
</dbReference>
<dbReference type="Proteomes" id="UP000502260">
    <property type="component" value="Chromosome"/>
</dbReference>
<gene>
    <name evidence="7" type="ORF">SKTS_20110</name>
</gene>
<dbReference type="PROSITE" id="PS00688">
    <property type="entry name" value="SIGMA54_INTERACT_3"/>
    <property type="match status" value="1"/>
</dbReference>
<dbReference type="InterPro" id="IPR027417">
    <property type="entry name" value="P-loop_NTPase"/>
</dbReference>
<dbReference type="InterPro" id="IPR009057">
    <property type="entry name" value="Homeodomain-like_sf"/>
</dbReference>
<keyword evidence="3" id="KW-0805">Transcription regulation</keyword>
<evidence type="ECO:0000256" key="5">
    <source>
        <dbReference type="SAM" id="MobiDB-lite"/>
    </source>
</evidence>
<evidence type="ECO:0000256" key="3">
    <source>
        <dbReference type="ARBA" id="ARBA00023015"/>
    </source>
</evidence>